<dbReference type="Proteomes" id="UP000607653">
    <property type="component" value="Unassembled WGS sequence"/>
</dbReference>
<protein>
    <submittedName>
        <fullName evidence="1">Uncharacterized protein</fullName>
    </submittedName>
</protein>
<name>A0A822YRY9_NELNU</name>
<evidence type="ECO:0000313" key="1">
    <source>
        <dbReference type="EMBL" id="DAD35297.1"/>
    </source>
</evidence>
<sequence length="70" mass="7585">MAAVEVHKGRESETEGGFEEGIDVPCFGAGTLQSKIKCDEHKSTEGFTDLLRCGQHEISWTVFLVAAADD</sequence>
<dbReference type="EMBL" id="DUZY01000004">
    <property type="protein sequence ID" value="DAD35297.1"/>
    <property type="molecule type" value="Genomic_DNA"/>
</dbReference>
<dbReference type="AlphaFoldDB" id="A0A822YRY9"/>
<keyword evidence="2" id="KW-1185">Reference proteome</keyword>
<reference evidence="1 2" key="1">
    <citation type="journal article" date="2020" name="Mol. Biol. Evol.">
        <title>Distinct Expression and Methylation Patterns for Genes with Different Fates following a Single Whole-Genome Duplication in Flowering Plants.</title>
        <authorList>
            <person name="Shi T."/>
            <person name="Rahmani R.S."/>
            <person name="Gugger P.F."/>
            <person name="Wang M."/>
            <person name="Li H."/>
            <person name="Zhang Y."/>
            <person name="Li Z."/>
            <person name="Wang Q."/>
            <person name="Van de Peer Y."/>
            <person name="Marchal K."/>
            <person name="Chen J."/>
        </authorList>
    </citation>
    <scope>NUCLEOTIDE SEQUENCE [LARGE SCALE GENOMIC DNA]</scope>
    <source>
        <tissue evidence="1">Leaf</tissue>
    </source>
</reference>
<organism evidence="1 2">
    <name type="scientific">Nelumbo nucifera</name>
    <name type="common">Sacred lotus</name>
    <dbReference type="NCBI Taxonomy" id="4432"/>
    <lineage>
        <taxon>Eukaryota</taxon>
        <taxon>Viridiplantae</taxon>
        <taxon>Streptophyta</taxon>
        <taxon>Embryophyta</taxon>
        <taxon>Tracheophyta</taxon>
        <taxon>Spermatophyta</taxon>
        <taxon>Magnoliopsida</taxon>
        <taxon>Proteales</taxon>
        <taxon>Nelumbonaceae</taxon>
        <taxon>Nelumbo</taxon>
    </lineage>
</organism>
<proteinExistence type="predicted"/>
<accession>A0A822YRY9</accession>
<comment type="caution">
    <text evidence="1">The sequence shown here is derived from an EMBL/GenBank/DDBJ whole genome shotgun (WGS) entry which is preliminary data.</text>
</comment>
<gene>
    <name evidence="1" type="ORF">HUJ06_005937</name>
</gene>
<evidence type="ECO:0000313" key="2">
    <source>
        <dbReference type="Proteomes" id="UP000607653"/>
    </source>
</evidence>